<dbReference type="Gene3D" id="1.10.1200.90">
    <property type="entry name" value="DsbA-like domain"/>
    <property type="match status" value="1"/>
</dbReference>
<dbReference type="Gene3D" id="3.40.30.10">
    <property type="entry name" value="Glutaredoxin"/>
    <property type="match status" value="1"/>
</dbReference>
<dbReference type="OrthoDB" id="117402at2"/>
<organism evidence="2 3">
    <name type="scientific">Vagococcus silagei</name>
    <dbReference type="NCBI Taxonomy" id="2508885"/>
    <lineage>
        <taxon>Bacteria</taxon>
        <taxon>Bacillati</taxon>
        <taxon>Bacillota</taxon>
        <taxon>Bacilli</taxon>
        <taxon>Lactobacillales</taxon>
        <taxon>Enterococcaceae</taxon>
        <taxon>Vagococcus</taxon>
    </lineage>
</organism>
<reference evidence="2 3" key="1">
    <citation type="submission" date="2019-01" db="EMBL/GenBank/DDBJ databases">
        <title>Vagococcus silagei sp. nov. isolated from brewer's grain.</title>
        <authorList>
            <person name="Guu J.-R."/>
        </authorList>
    </citation>
    <scope>NUCLEOTIDE SEQUENCE [LARGE SCALE GENOMIC DNA]</scope>
    <source>
        <strain evidence="2 3">2B-2</strain>
    </source>
</reference>
<dbReference type="Pfam" id="PF13462">
    <property type="entry name" value="Thioredoxin_4"/>
    <property type="match status" value="1"/>
</dbReference>
<dbReference type="InterPro" id="IPR036249">
    <property type="entry name" value="Thioredoxin-like_sf"/>
</dbReference>
<name>A0A4S3B3W3_9ENTE</name>
<dbReference type="InterPro" id="IPR012336">
    <property type="entry name" value="Thioredoxin-like_fold"/>
</dbReference>
<feature type="domain" description="Thioredoxin-like fold" evidence="1">
    <location>
        <begin position="13"/>
        <end position="167"/>
    </location>
</feature>
<keyword evidence="3" id="KW-1185">Reference proteome</keyword>
<proteinExistence type="predicted"/>
<protein>
    <submittedName>
        <fullName evidence="2">DsbA family protein</fullName>
    </submittedName>
</protein>
<gene>
    <name evidence="2" type="ORF">ESZ54_10345</name>
</gene>
<evidence type="ECO:0000313" key="3">
    <source>
        <dbReference type="Proteomes" id="UP000310506"/>
    </source>
</evidence>
<sequence length="168" mass="19177">MTDINTQKIDFKNGIILGRDDAPVKLVEFTNLRCPYCRQWWQKRHNLIAEYVAAGRVQHVIKLFDKEKPSLAAGDVMHHHVPQDESAPDVISSIFETQDDWGNLDTLEDVADYAVNTLGLTLQNYKEMSTKIKNETLESGVFFIPTMIVNDQVFDQKIALEDLKALLN</sequence>
<accession>A0A4S3B3W3</accession>
<dbReference type="AlphaFoldDB" id="A0A4S3B3W3"/>
<comment type="caution">
    <text evidence="2">The sequence shown here is derived from an EMBL/GenBank/DDBJ whole genome shotgun (WGS) entry which is preliminary data.</text>
</comment>
<evidence type="ECO:0000259" key="1">
    <source>
        <dbReference type="Pfam" id="PF13462"/>
    </source>
</evidence>
<dbReference type="Proteomes" id="UP000310506">
    <property type="component" value="Unassembled WGS sequence"/>
</dbReference>
<evidence type="ECO:0000313" key="2">
    <source>
        <dbReference type="EMBL" id="THB60470.1"/>
    </source>
</evidence>
<dbReference type="EMBL" id="SDGV01000023">
    <property type="protein sequence ID" value="THB60470.1"/>
    <property type="molecule type" value="Genomic_DNA"/>
</dbReference>
<dbReference type="SUPFAM" id="SSF52833">
    <property type="entry name" value="Thioredoxin-like"/>
    <property type="match status" value="1"/>
</dbReference>
<dbReference type="RefSeq" id="WP_136137585.1">
    <property type="nucleotide sequence ID" value="NZ_SDGV01000023.1"/>
</dbReference>